<organism evidence="1 2">
    <name type="scientific">Candidatus Kapaibacterium thiocyanatum</name>
    <dbReference type="NCBI Taxonomy" id="1895771"/>
    <lineage>
        <taxon>Bacteria</taxon>
        <taxon>Pseudomonadati</taxon>
        <taxon>Candidatus Kapaibacteriota</taxon>
        <taxon>Candidatus Kapaibacteriia</taxon>
        <taxon>Candidatus Kapaibacteriales</taxon>
        <taxon>Candidatus Kapaibacteriaceae</taxon>
        <taxon>Candidatus Kapaibacterium</taxon>
    </lineage>
</organism>
<comment type="caution">
    <text evidence="1">The sequence shown here is derived from an EMBL/GenBank/DDBJ whole genome shotgun (WGS) entry which is preliminary data.</text>
</comment>
<reference evidence="1 2" key="1">
    <citation type="submission" date="2016-09" db="EMBL/GenBank/DDBJ databases">
        <title>Genome-resolved meta-omics ties microbial dynamics to process performance in biotechnology for thiocyanate degradation.</title>
        <authorList>
            <person name="Kantor R.S."/>
            <person name="Huddy R.J."/>
            <person name="Iyer R."/>
            <person name="Thomas B.C."/>
            <person name="Brown C.T."/>
            <person name="Anantharaman K."/>
            <person name="Tringe S."/>
            <person name="Hettich R.L."/>
            <person name="Harrison S.T."/>
            <person name="Banfield J.F."/>
        </authorList>
    </citation>
    <scope>NUCLEOTIDE SEQUENCE [LARGE SCALE GENOMIC DNA]</scope>
    <source>
        <strain evidence="1">59-99</strain>
    </source>
</reference>
<evidence type="ECO:0000313" key="1">
    <source>
        <dbReference type="EMBL" id="OJX57816.1"/>
    </source>
</evidence>
<dbReference type="AlphaFoldDB" id="A0A1M3KZ96"/>
<sequence length="1236" mass="135936">MPPVDSCNENIDPLKLVRSGTNQDQRLIPALDPAHAPVNERSVAHGMLFAKAYADYLKYYDTMNVHDGNWAPFFAGDPSVLLATCAVQDTEHYKAVVQAAFDYLNDLTHASNATAIRENLSWLFACVATLARQIDTIRDGLPADIGLKASLQNLIDVRLAPAFARMMAYYKADVALPAAQRIILDPLPAADADHTIALLGATPVAFATVFDEGLSSYWITDGSADWATYRTAIVADASVYGDPLGSEFERANHVSTHNLFTGIFDQFLKALARIVADAKDALQTTLTSYDKHEPHYALFLSFLQLLEHARESGNTLTARHLDFYYRDILQLAEHPARPSHAHVLLEPAKNVIQHEVEAGVRFRAGKDANGKELFFAGDRTLVVNQAVIGSMKKIYRHEGELFAAPLANSDDGVKSELKSADKSWHPFFNKTFTDGALSSIDMPPASISFAVVSHYLRLAEGQRTITVTFDIDGFGGTLGADYASVIDCSLTGEKGWFEGSPVSFIATSATTLELVVAVTGDQPAVVDADAKVHAFDIGSVSPVLMVTLRHTLPYPYGLFENVRIGAVTVQVDVDRVRALALSNDFGPIDATKPFLPFGAQPEAGSACIVGSPEIFCKRDLVACDLHIVWKNIPAIRSVAYRPSEQYYPQAQYDWYTKWVPGVRVQALVQGAWGVAGNQTLFDADNLVTLDILPPVNTFNPLDSPGFLIDPTYGVATRTGFMKLSLPWGLGHAAFRDALADYVLAIANGDTATKPVPPYTPEVESMYVSYTAAQTFRCDTGDADAFTGRTGRVYHRTDFGFAEQHSYLKAGSPDHDVYLFPQFRHVDGDQPSTHEAEFYIGLDGLVPPQTVAMLFQIVEGTANPRATKPRPHVHWSYLSNDEWLPLRDNDVEDGTNDLLTTGIVTIDVPREATSDNTALPAGKHWLRLAVDDNSDAVCKLVLVATQALEVTLTDENTDDVSVTTLPSSTITKLEKPDAAIKKVVQPSPTFGGAPAEASNAFYMRISERLRHKDRAITIWDIEHLVLQAFPGIHDVKCLNHTQFEPTEDATGIYRELAPGHVTVITIPDQRGLDVANPLQPFTSLGVIDDVKAYLEERMTCHAALHVCNPQFEEVRVSFKVRLHDGYDETFYVNKLKEAITRFLSPWAYSSVVHPTFGGRIYQSVLVNFVEEQEYVDYVTDFHVFHDIGGVQGTVSKQYVEGSRAVSILVSVPASKHQITVIDPVEEESLHEQCECEE</sequence>
<evidence type="ECO:0000313" key="2">
    <source>
        <dbReference type="Proteomes" id="UP000184233"/>
    </source>
</evidence>
<dbReference type="EMBL" id="MKVH01000021">
    <property type="protein sequence ID" value="OJX57816.1"/>
    <property type="molecule type" value="Genomic_DNA"/>
</dbReference>
<gene>
    <name evidence="1" type="ORF">BGO89_07555</name>
</gene>
<protein>
    <submittedName>
        <fullName evidence="1">Uncharacterized protein</fullName>
    </submittedName>
</protein>
<proteinExistence type="predicted"/>
<dbReference type="STRING" id="1895771.BGO89_07555"/>
<name>A0A1M3KZ96_9BACT</name>
<dbReference type="Proteomes" id="UP000184233">
    <property type="component" value="Unassembled WGS sequence"/>
</dbReference>
<accession>A0A1M3KZ96</accession>